<comment type="caution">
    <text evidence="1">The sequence shown here is derived from an EMBL/GenBank/DDBJ whole genome shotgun (WGS) entry which is preliminary data.</text>
</comment>
<accession>A0A5J5G2P1</accession>
<organism evidence="1 2">
    <name type="scientific">Paenibacillus spiritus</name>
    <dbReference type="NCBI Taxonomy" id="2496557"/>
    <lineage>
        <taxon>Bacteria</taxon>
        <taxon>Bacillati</taxon>
        <taxon>Bacillota</taxon>
        <taxon>Bacilli</taxon>
        <taxon>Bacillales</taxon>
        <taxon>Paenibacillaceae</taxon>
        <taxon>Paenibacillus</taxon>
    </lineage>
</organism>
<protein>
    <submittedName>
        <fullName evidence="1">YwbE family protein</fullName>
    </submittedName>
</protein>
<name>A0A5J5G2P1_9BACL</name>
<evidence type="ECO:0000313" key="2">
    <source>
        <dbReference type="Proteomes" id="UP000367750"/>
    </source>
</evidence>
<dbReference type="Proteomes" id="UP000367750">
    <property type="component" value="Unassembled WGS sequence"/>
</dbReference>
<gene>
    <name evidence="1" type="ORF">F4V43_14285</name>
</gene>
<evidence type="ECO:0000313" key="1">
    <source>
        <dbReference type="EMBL" id="KAA9001010.1"/>
    </source>
</evidence>
<dbReference type="NCBIfam" id="TIGR03833">
    <property type="entry name" value="YwbE family protein"/>
    <property type="match status" value="1"/>
</dbReference>
<dbReference type="PANTHER" id="PTHR40069:SF1">
    <property type="entry name" value="YWBE PROTEIN"/>
    <property type="match status" value="1"/>
</dbReference>
<dbReference type="EMBL" id="VYKK01000020">
    <property type="protein sequence ID" value="KAA9001010.1"/>
    <property type="molecule type" value="Genomic_DNA"/>
</dbReference>
<reference evidence="1 2" key="1">
    <citation type="submission" date="2019-09" db="EMBL/GenBank/DDBJ databases">
        <title>Bacillus ochoae sp. nov., Paenibacillus whitsoniae sp. nov., Paenibacillus spiritus sp. nov. Isolated from the Mars Exploration Rover during spacecraft assembly.</title>
        <authorList>
            <person name="Seuylemezian A."/>
            <person name="Vaishampayan P."/>
        </authorList>
    </citation>
    <scope>NUCLEOTIDE SEQUENCE [LARGE SCALE GENOMIC DNA]</scope>
    <source>
        <strain evidence="1 2">MER_111</strain>
    </source>
</reference>
<dbReference type="OrthoDB" id="9804519at2"/>
<sequence length="68" mass="7288">MNGQVRADIAPGLTVDIVLKKDQPTGRLTRGVVKDILTNSPRHPHGIKVRLRDGQVGRVKAIIGPTGV</sequence>
<keyword evidence="2" id="KW-1185">Reference proteome</keyword>
<dbReference type="Pfam" id="PF09962">
    <property type="entry name" value="DUF2196"/>
    <property type="match status" value="1"/>
</dbReference>
<dbReference type="PANTHER" id="PTHR40069">
    <property type="entry name" value="YWBE PROTEIN"/>
    <property type="match status" value="1"/>
</dbReference>
<dbReference type="RefSeq" id="WP_150458926.1">
    <property type="nucleotide sequence ID" value="NZ_VYKK01000020.1"/>
</dbReference>
<proteinExistence type="predicted"/>
<dbReference type="InterPro" id="IPR019240">
    <property type="entry name" value="DUF2196"/>
</dbReference>
<dbReference type="AlphaFoldDB" id="A0A5J5G2P1"/>